<dbReference type="SMART" id="SM00895">
    <property type="entry name" value="FCD"/>
    <property type="match status" value="1"/>
</dbReference>
<dbReference type="GO" id="GO:0003677">
    <property type="term" value="F:DNA binding"/>
    <property type="evidence" value="ECO:0007669"/>
    <property type="project" value="UniProtKB-KW"/>
</dbReference>
<dbReference type="SUPFAM" id="SSF46785">
    <property type="entry name" value="Winged helix' DNA-binding domain"/>
    <property type="match status" value="1"/>
</dbReference>
<dbReference type="InterPro" id="IPR000524">
    <property type="entry name" value="Tscrpt_reg_HTH_GntR"/>
</dbReference>
<dbReference type="InterPro" id="IPR036390">
    <property type="entry name" value="WH_DNA-bd_sf"/>
</dbReference>
<reference evidence="6" key="1">
    <citation type="submission" date="2020-11" db="EMBL/GenBank/DDBJ databases">
        <title>Nocardioides sp. nov., isolated from Soil of Cynanchum wilfordii Hemsley rhizosphere.</title>
        <authorList>
            <person name="Lee J.-S."/>
            <person name="Suh M.K."/>
            <person name="Kim J.-S."/>
        </authorList>
    </citation>
    <scope>NUCLEOTIDE SEQUENCE</scope>
    <source>
        <strain evidence="6">KCTC 19275</strain>
    </source>
</reference>
<feature type="domain" description="HTH gntR-type" evidence="5">
    <location>
        <begin position="35"/>
        <end position="102"/>
    </location>
</feature>
<evidence type="ECO:0000256" key="4">
    <source>
        <dbReference type="SAM" id="MobiDB-lite"/>
    </source>
</evidence>
<keyword evidence="2" id="KW-0238">DNA-binding</keyword>
<dbReference type="GO" id="GO:0003700">
    <property type="term" value="F:DNA-binding transcription factor activity"/>
    <property type="evidence" value="ECO:0007669"/>
    <property type="project" value="InterPro"/>
</dbReference>
<dbReference type="SUPFAM" id="SSF48008">
    <property type="entry name" value="GntR ligand-binding domain-like"/>
    <property type="match status" value="1"/>
</dbReference>
<dbReference type="InterPro" id="IPR036388">
    <property type="entry name" value="WH-like_DNA-bd_sf"/>
</dbReference>
<evidence type="ECO:0000259" key="5">
    <source>
        <dbReference type="PROSITE" id="PS50949"/>
    </source>
</evidence>
<keyword evidence="7" id="KW-1185">Reference proteome</keyword>
<dbReference type="SMART" id="SM00345">
    <property type="entry name" value="HTH_GNTR"/>
    <property type="match status" value="1"/>
</dbReference>
<keyword evidence="1" id="KW-0805">Transcription regulation</keyword>
<accession>A0A930YG56</accession>
<feature type="region of interest" description="Disordered" evidence="4">
    <location>
        <begin position="1"/>
        <end position="38"/>
    </location>
</feature>
<dbReference type="InterPro" id="IPR008920">
    <property type="entry name" value="TF_FadR/GntR_C"/>
</dbReference>
<dbReference type="Gene3D" id="1.10.10.10">
    <property type="entry name" value="Winged helix-like DNA-binding domain superfamily/Winged helix DNA-binding domain"/>
    <property type="match status" value="1"/>
</dbReference>
<dbReference type="PROSITE" id="PS50949">
    <property type="entry name" value="HTH_GNTR"/>
    <property type="match status" value="1"/>
</dbReference>
<proteinExistence type="predicted"/>
<dbReference type="InterPro" id="IPR011711">
    <property type="entry name" value="GntR_C"/>
</dbReference>
<dbReference type="Pfam" id="PF00392">
    <property type="entry name" value="GntR"/>
    <property type="match status" value="1"/>
</dbReference>
<comment type="caution">
    <text evidence="6">The sequence shown here is derived from an EMBL/GenBank/DDBJ whole genome shotgun (WGS) entry which is preliminary data.</text>
</comment>
<dbReference type="CDD" id="cd07377">
    <property type="entry name" value="WHTH_GntR"/>
    <property type="match status" value="1"/>
</dbReference>
<keyword evidence="3" id="KW-0804">Transcription</keyword>
<dbReference type="PANTHER" id="PTHR43537:SF5">
    <property type="entry name" value="UXU OPERON TRANSCRIPTIONAL REGULATOR"/>
    <property type="match status" value="1"/>
</dbReference>
<evidence type="ECO:0000256" key="1">
    <source>
        <dbReference type="ARBA" id="ARBA00023015"/>
    </source>
</evidence>
<dbReference type="AlphaFoldDB" id="A0A930YG56"/>
<name>A0A930YG56_9ACTN</name>
<dbReference type="Gene3D" id="1.20.120.530">
    <property type="entry name" value="GntR ligand-binding domain-like"/>
    <property type="match status" value="1"/>
</dbReference>
<evidence type="ECO:0000313" key="7">
    <source>
        <dbReference type="Proteomes" id="UP000640489"/>
    </source>
</evidence>
<organism evidence="6 7">
    <name type="scientific">Nocardioides islandensis</name>
    <dbReference type="NCBI Taxonomy" id="433663"/>
    <lineage>
        <taxon>Bacteria</taxon>
        <taxon>Bacillati</taxon>
        <taxon>Actinomycetota</taxon>
        <taxon>Actinomycetes</taxon>
        <taxon>Propionibacteriales</taxon>
        <taxon>Nocardioidaceae</taxon>
        <taxon>Nocardioides</taxon>
    </lineage>
</organism>
<evidence type="ECO:0000256" key="2">
    <source>
        <dbReference type="ARBA" id="ARBA00023125"/>
    </source>
</evidence>
<dbReference type="PANTHER" id="PTHR43537">
    <property type="entry name" value="TRANSCRIPTIONAL REGULATOR, GNTR FAMILY"/>
    <property type="match status" value="1"/>
</dbReference>
<evidence type="ECO:0000256" key="3">
    <source>
        <dbReference type="ARBA" id="ARBA00023163"/>
    </source>
</evidence>
<dbReference type="PRINTS" id="PR00035">
    <property type="entry name" value="HTHGNTR"/>
</dbReference>
<gene>
    <name evidence="6" type="ORF">ISU07_00670</name>
</gene>
<dbReference type="EMBL" id="JADKPN010000001">
    <property type="protein sequence ID" value="MBF4761624.1"/>
    <property type="molecule type" value="Genomic_DNA"/>
</dbReference>
<feature type="compositionally biased region" description="Basic and acidic residues" evidence="4">
    <location>
        <begin position="13"/>
        <end position="27"/>
    </location>
</feature>
<evidence type="ECO:0000313" key="6">
    <source>
        <dbReference type="EMBL" id="MBF4761624.1"/>
    </source>
</evidence>
<protein>
    <submittedName>
        <fullName evidence="6">GntR family transcriptional regulator</fullName>
    </submittedName>
</protein>
<dbReference type="Pfam" id="PF07729">
    <property type="entry name" value="FCD"/>
    <property type="match status" value="1"/>
</dbReference>
<sequence length="241" mass="27001">MTDTEAVGTSRADQARDQSRDQSREQSRLGPLDQRTTPDGVHRVLREAILNGTFAPGSQLREAHIAADLGISRAPLREAFSRLEEEGLVERVAFRGAFVSQVSPRTIEEIAVLRYLVEPYAAEQTAAGLGDRLPRLVQERVQALRKAANRGDMAASIDAHLAFHRFFYEHSGNALLAEQWQGWETRLRLFLSVDHRSYDDLEELAAAHEHLASLIEEGHMERFRSELAHHVHKAPGAALED</sequence>
<dbReference type="Proteomes" id="UP000640489">
    <property type="component" value="Unassembled WGS sequence"/>
</dbReference>